<name>A0A857JPN9_9ALTE</name>
<feature type="signal peptide" evidence="5">
    <location>
        <begin position="1"/>
        <end position="28"/>
    </location>
</feature>
<keyword evidence="2 4" id="KW-0479">Metal-binding</keyword>
<evidence type="ECO:0000256" key="4">
    <source>
        <dbReference type="PROSITE-ProRule" id="PRU00433"/>
    </source>
</evidence>
<dbReference type="InterPro" id="IPR009056">
    <property type="entry name" value="Cyt_c-like_dom"/>
</dbReference>
<evidence type="ECO:0000256" key="2">
    <source>
        <dbReference type="ARBA" id="ARBA00022723"/>
    </source>
</evidence>
<keyword evidence="3 4" id="KW-0408">Iron</keyword>
<evidence type="ECO:0000313" key="8">
    <source>
        <dbReference type="Proteomes" id="UP000464524"/>
    </source>
</evidence>
<dbReference type="GO" id="GO:0046872">
    <property type="term" value="F:metal ion binding"/>
    <property type="evidence" value="ECO:0007669"/>
    <property type="project" value="UniProtKB-KW"/>
</dbReference>
<feature type="chain" id="PRO_5033068392" description="Cytochrome c domain-containing protein" evidence="5">
    <location>
        <begin position="29"/>
        <end position="151"/>
    </location>
</feature>
<proteinExistence type="predicted"/>
<evidence type="ECO:0000259" key="6">
    <source>
        <dbReference type="PROSITE" id="PS51007"/>
    </source>
</evidence>
<reference evidence="7 8" key="1">
    <citation type="submission" date="2019-12" db="EMBL/GenBank/DDBJ databases">
        <title>Genome sequencing and assembly of endphytes of Porphyra tenera.</title>
        <authorList>
            <person name="Park J.M."/>
            <person name="Shin R."/>
            <person name="Jo S.H."/>
        </authorList>
    </citation>
    <scope>NUCLEOTIDE SEQUENCE [LARGE SCALE GENOMIC DNA]</scope>
    <source>
        <strain evidence="7 8">GPM4</strain>
    </source>
</reference>
<dbReference type="EMBL" id="CP047656">
    <property type="protein sequence ID" value="QHJ12514.1"/>
    <property type="molecule type" value="Genomic_DNA"/>
</dbReference>
<dbReference type="KEGG" id="pmes:FX988_02771"/>
<evidence type="ECO:0000256" key="1">
    <source>
        <dbReference type="ARBA" id="ARBA00022617"/>
    </source>
</evidence>
<evidence type="ECO:0000256" key="5">
    <source>
        <dbReference type="SAM" id="SignalP"/>
    </source>
</evidence>
<feature type="domain" description="Cytochrome c" evidence="6">
    <location>
        <begin position="28"/>
        <end position="132"/>
    </location>
</feature>
<evidence type="ECO:0000313" key="7">
    <source>
        <dbReference type="EMBL" id="QHJ12514.1"/>
    </source>
</evidence>
<accession>A0A857JPN9</accession>
<keyword evidence="5" id="KW-0732">Signal</keyword>
<dbReference type="GO" id="GO:0020037">
    <property type="term" value="F:heme binding"/>
    <property type="evidence" value="ECO:0007669"/>
    <property type="project" value="InterPro"/>
</dbReference>
<dbReference type="GO" id="GO:0009055">
    <property type="term" value="F:electron transfer activity"/>
    <property type="evidence" value="ECO:0007669"/>
    <property type="project" value="InterPro"/>
</dbReference>
<dbReference type="InterPro" id="IPR036909">
    <property type="entry name" value="Cyt_c-like_dom_sf"/>
</dbReference>
<protein>
    <recommendedName>
        <fullName evidence="6">Cytochrome c domain-containing protein</fullName>
    </recommendedName>
</protein>
<keyword evidence="1 4" id="KW-0349">Heme</keyword>
<dbReference type="Proteomes" id="UP000464524">
    <property type="component" value="Chromosome"/>
</dbReference>
<gene>
    <name evidence="7" type="ORF">FX988_02771</name>
</gene>
<sequence length="151" mass="17092">MPNTNQLKTLATTLGCVVLMWLPLASHANDAQTKMKYTLFCSGCHTADGRGSGDPRIPDMRNYVGYFTAVEGGREFLIQVPGVATAPLKSKELAQIVNWMLRTFSTDQLPDDFKEFDEQEVERLRQYVLRSELGSTRKALVTRIEEYKKNN</sequence>
<dbReference type="Gene3D" id="1.10.760.10">
    <property type="entry name" value="Cytochrome c-like domain"/>
    <property type="match status" value="1"/>
</dbReference>
<dbReference type="SUPFAM" id="SSF46626">
    <property type="entry name" value="Cytochrome c"/>
    <property type="match status" value="1"/>
</dbReference>
<keyword evidence="8" id="KW-1185">Reference proteome</keyword>
<dbReference type="AlphaFoldDB" id="A0A857JPN9"/>
<evidence type="ECO:0000256" key="3">
    <source>
        <dbReference type="ARBA" id="ARBA00023004"/>
    </source>
</evidence>
<dbReference type="PROSITE" id="PS51007">
    <property type="entry name" value="CYTC"/>
    <property type="match status" value="1"/>
</dbReference>
<organism evidence="7 8">
    <name type="scientific">Paraglaciecola mesophila</name>
    <dbReference type="NCBI Taxonomy" id="197222"/>
    <lineage>
        <taxon>Bacteria</taxon>
        <taxon>Pseudomonadati</taxon>
        <taxon>Pseudomonadota</taxon>
        <taxon>Gammaproteobacteria</taxon>
        <taxon>Alteromonadales</taxon>
        <taxon>Alteromonadaceae</taxon>
        <taxon>Paraglaciecola</taxon>
    </lineage>
</organism>